<evidence type="ECO:0000256" key="1">
    <source>
        <dbReference type="SAM" id="Phobius"/>
    </source>
</evidence>
<evidence type="ECO:0000313" key="2">
    <source>
        <dbReference type="EMBL" id="QTC92003.1"/>
    </source>
</evidence>
<reference evidence="2" key="1">
    <citation type="submission" date="2020-09" db="EMBL/GenBank/DDBJ databases">
        <title>Brevundimonas sp. LVF2 isolated from a puddle in Goettingen, Germany.</title>
        <authorList>
            <person name="Friedrich I."/>
            <person name="Klassen A."/>
            <person name="Hannes N."/>
            <person name="Schneider D."/>
            <person name="Hertel R."/>
            <person name="Daniel R."/>
        </authorList>
    </citation>
    <scope>NUCLEOTIDE SEQUENCE</scope>
    <source>
        <strain evidence="2">LVF2</strain>
    </source>
</reference>
<feature type="transmembrane region" description="Helical" evidence="1">
    <location>
        <begin position="165"/>
        <end position="186"/>
    </location>
</feature>
<proteinExistence type="predicted"/>
<sequence>MDFMKILRSFEEFIFEATSWLIFYPLTMWRIIRRPLATMDYSDREQADSEEKRYDDALSPPLVLLATIVLWNLIGIEAHVPELEAGSAAMKTLTASQQNLVLFRSLVFSLIPLVSAASLVHRQGKRLSRESLRAPFYAQCYLAAPCVMVVSAGGIVFQRHDIPNLIGLTVMIVGAVWFLIVQTVWFRHKLSIGYVKAAAIALWAIVRALAILVPVLVVLALF</sequence>
<keyword evidence="1" id="KW-0472">Membrane</keyword>
<dbReference type="RefSeq" id="WP_207871310.1">
    <property type="nucleotide sequence ID" value="NZ_CP062222.1"/>
</dbReference>
<dbReference type="KEGG" id="bgoe:IFJ75_03540"/>
<feature type="transmembrane region" description="Helical" evidence="1">
    <location>
        <begin position="13"/>
        <end position="32"/>
    </location>
</feature>
<accession>A0A975GWM0</accession>
<dbReference type="EMBL" id="CP062222">
    <property type="protein sequence ID" value="QTC92003.1"/>
    <property type="molecule type" value="Genomic_DNA"/>
</dbReference>
<gene>
    <name evidence="2" type="ORF">IFJ75_03540</name>
</gene>
<dbReference type="Proteomes" id="UP000663918">
    <property type="component" value="Chromosome"/>
</dbReference>
<dbReference type="AlphaFoldDB" id="A0A975GWM0"/>
<feature type="transmembrane region" description="Helical" evidence="1">
    <location>
        <begin position="140"/>
        <end position="159"/>
    </location>
</feature>
<feature type="transmembrane region" description="Helical" evidence="1">
    <location>
        <begin position="198"/>
        <end position="221"/>
    </location>
</feature>
<evidence type="ECO:0008006" key="4">
    <source>
        <dbReference type="Google" id="ProtNLM"/>
    </source>
</evidence>
<protein>
    <recommendedName>
        <fullName evidence="4">Permease</fullName>
    </recommendedName>
</protein>
<feature type="transmembrane region" description="Helical" evidence="1">
    <location>
        <begin position="62"/>
        <end position="80"/>
    </location>
</feature>
<name>A0A975GWM0_9CAUL</name>
<keyword evidence="3" id="KW-1185">Reference proteome</keyword>
<organism evidence="2 3">
    <name type="scientific">Brevundimonas goettingensis</name>
    <dbReference type="NCBI Taxonomy" id="2774190"/>
    <lineage>
        <taxon>Bacteria</taxon>
        <taxon>Pseudomonadati</taxon>
        <taxon>Pseudomonadota</taxon>
        <taxon>Alphaproteobacteria</taxon>
        <taxon>Caulobacterales</taxon>
        <taxon>Caulobacteraceae</taxon>
        <taxon>Brevundimonas</taxon>
    </lineage>
</organism>
<keyword evidence="1" id="KW-1133">Transmembrane helix</keyword>
<feature type="transmembrane region" description="Helical" evidence="1">
    <location>
        <begin position="100"/>
        <end position="120"/>
    </location>
</feature>
<keyword evidence="1" id="KW-0812">Transmembrane</keyword>
<evidence type="ECO:0000313" key="3">
    <source>
        <dbReference type="Proteomes" id="UP000663918"/>
    </source>
</evidence>